<dbReference type="Gene3D" id="3.30.565.10">
    <property type="entry name" value="Histidine kinase-like ATPase, C-terminal domain"/>
    <property type="match status" value="1"/>
</dbReference>
<dbReference type="PANTHER" id="PTHR34220:SF7">
    <property type="entry name" value="SENSOR HISTIDINE KINASE YPDA"/>
    <property type="match status" value="1"/>
</dbReference>
<dbReference type="Pfam" id="PF06580">
    <property type="entry name" value="His_kinase"/>
    <property type="match status" value="1"/>
</dbReference>
<evidence type="ECO:0000313" key="3">
    <source>
        <dbReference type="EMBL" id="OQP53613.1"/>
    </source>
</evidence>
<accession>A0A1V9F5F0</accession>
<proteinExistence type="predicted"/>
<dbReference type="GO" id="GO:0000155">
    <property type="term" value="F:phosphorelay sensor kinase activity"/>
    <property type="evidence" value="ECO:0007669"/>
    <property type="project" value="InterPro"/>
</dbReference>
<reference evidence="4" key="1">
    <citation type="submission" date="2016-04" db="EMBL/GenBank/DDBJ databases">
        <authorList>
            <person name="Chen L."/>
            <person name="Zhuang W."/>
            <person name="Wang G."/>
        </authorList>
    </citation>
    <scope>NUCLEOTIDE SEQUENCE [LARGE SCALE GENOMIC DNA]</scope>
    <source>
        <strain evidence="4">208</strain>
    </source>
</reference>
<feature type="transmembrane region" description="Helical" evidence="1">
    <location>
        <begin position="41"/>
        <end position="65"/>
    </location>
</feature>
<keyword evidence="1" id="KW-0812">Transmembrane</keyword>
<keyword evidence="1" id="KW-0472">Membrane</keyword>
<keyword evidence="1" id="KW-1133">Transmembrane helix</keyword>
<evidence type="ECO:0000256" key="1">
    <source>
        <dbReference type="SAM" id="Phobius"/>
    </source>
</evidence>
<dbReference type="GO" id="GO:0016020">
    <property type="term" value="C:membrane"/>
    <property type="evidence" value="ECO:0007669"/>
    <property type="project" value="InterPro"/>
</dbReference>
<dbReference type="InterPro" id="IPR050640">
    <property type="entry name" value="Bact_2-comp_sensor_kinase"/>
</dbReference>
<comment type="caution">
    <text evidence="3">The sequence shown here is derived from an EMBL/GenBank/DDBJ whole genome shotgun (WGS) entry which is preliminary data.</text>
</comment>
<protein>
    <recommendedName>
        <fullName evidence="2">Signal transduction histidine kinase internal region domain-containing protein</fullName>
    </recommendedName>
</protein>
<sequence>MKRVLLHSTFWLVYLLQDTVLEFVWMGPALKNIPENVQFWLAFKAAVAAVVPKMLFTYYVLYVAIKQVIQGMLKLHLVILQVIAAAIITIIFYRVVFVYYINPVIYAGVLKERPLFHILGVLLAVMDTGFVSGIAITLKLLRIQLAAREREKNLIKEKLEAELLFLRNQTNPHFLFNTLNNIYALARKRSEHTAEVVMRLSKLLRFILYGSKRNVITIADELKVLDDYIALEKMRYERLTIHFHREIDDPTNKIAPLLLLPFVENAFKHGASESRFDSFIRIDVQLRQGRLTFKIENTKEDNTTAEIRDNIGLRNVRRQLELMYNEYDLQLQNEPGTFSVQLFINLTSYAQV</sequence>
<dbReference type="AlphaFoldDB" id="A0A1V9F5F0"/>
<feature type="transmembrane region" description="Helical" evidence="1">
    <location>
        <begin position="114"/>
        <end position="141"/>
    </location>
</feature>
<evidence type="ECO:0000313" key="4">
    <source>
        <dbReference type="Proteomes" id="UP000192276"/>
    </source>
</evidence>
<gene>
    <name evidence="3" type="ORF">A4R26_06480</name>
</gene>
<dbReference type="InterPro" id="IPR010559">
    <property type="entry name" value="Sig_transdc_His_kin_internal"/>
</dbReference>
<organism evidence="3 4">
    <name type="scientific">Niastella populi</name>
    <dbReference type="NCBI Taxonomy" id="550983"/>
    <lineage>
        <taxon>Bacteria</taxon>
        <taxon>Pseudomonadati</taxon>
        <taxon>Bacteroidota</taxon>
        <taxon>Chitinophagia</taxon>
        <taxon>Chitinophagales</taxon>
        <taxon>Chitinophagaceae</taxon>
        <taxon>Niastella</taxon>
    </lineage>
</organism>
<dbReference type="STRING" id="550983.A4R26_06480"/>
<dbReference type="EMBL" id="LWBP01000210">
    <property type="protein sequence ID" value="OQP53613.1"/>
    <property type="molecule type" value="Genomic_DNA"/>
</dbReference>
<dbReference type="PANTHER" id="PTHR34220">
    <property type="entry name" value="SENSOR HISTIDINE KINASE YPDA"/>
    <property type="match status" value="1"/>
</dbReference>
<dbReference type="RefSeq" id="WP_081169494.1">
    <property type="nucleotide sequence ID" value="NZ_LWBP01000210.1"/>
</dbReference>
<name>A0A1V9F5F0_9BACT</name>
<feature type="domain" description="Signal transduction histidine kinase internal region" evidence="2">
    <location>
        <begin position="161"/>
        <end position="237"/>
    </location>
</feature>
<evidence type="ECO:0000259" key="2">
    <source>
        <dbReference type="Pfam" id="PF06580"/>
    </source>
</evidence>
<dbReference type="InterPro" id="IPR036890">
    <property type="entry name" value="HATPase_C_sf"/>
</dbReference>
<dbReference type="OrthoDB" id="9792992at2"/>
<dbReference type="Proteomes" id="UP000192276">
    <property type="component" value="Unassembled WGS sequence"/>
</dbReference>
<keyword evidence="4" id="KW-1185">Reference proteome</keyword>
<feature type="transmembrane region" description="Helical" evidence="1">
    <location>
        <begin position="77"/>
        <end position="102"/>
    </location>
</feature>